<accession>A0AAD7GYK5</accession>
<dbReference type="EMBL" id="JARKIE010000004">
    <property type="protein sequence ID" value="KAJ7708164.1"/>
    <property type="molecule type" value="Genomic_DNA"/>
</dbReference>
<dbReference type="InterPro" id="IPR032675">
    <property type="entry name" value="LRR_dom_sf"/>
</dbReference>
<keyword evidence="2" id="KW-1185">Reference proteome</keyword>
<evidence type="ECO:0000313" key="2">
    <source>
        <dbReference type="Proteomes" id="UP001221757"/>
    </source>
</evidence>
<protein>
    <submittedName>
        <fullName evidence="1">Uncharacterized protein</fullName>
    </submittedName>
</protein>
<dbReference type="Proteomes" id="UP001221757">
    <property type="component" value="Unassembled WGS sequence"/>
</dbReference>
<comment type="caution">
    <text evidence="1">The sequence shown here is derived from an EMBL/GenBank/DDBJ whole genome shotgun (WGS) entry which is preliminary data.</text>
</comment>
<evidence type="ECO:0000313" key="1">
    <source>
        <dbReference type="EMBL" id="KAJ7708164.1"/>
    </source>
</evidence>
<dbReference type="Gene3D" id="3.80.10.10">
    <property type="entry name" value="Ribonuclease Inhibitor"/>
    <property type="match status" value="1"/>
</dbReference>
<organism evidence="1 2">
    <name type="scientific">Mycena rosella</name>
    <name type="common">Pink bonnet</name>
    <name type="synonym">Agaricus rosellus</name>
    <dbReference type="NCBI Taxonomy" id="1033263"/>
    <lineage>
        <taxon>Eukaryota</taxon>
        <taxon>Fungi</taxon>
        <taxon>Dikarya</taxon>
        <taxon>Basidiomycota</taxon>
        <taxon>Agaricomycotina</taxon>
        <taxon>Agaricomycetes</taxon>
        <taxon>Agaricomycetidae</taxon>
        <taxon>Agaricales</taxon>
        <taxon>Marasmiineae</taxon>
        <taxon>Mycenaceae</taxon>
        <taxon>Mycena</taxon>
    </lineage>
</organism>
<name>A0AAD7GYK5_MYCRO</name>
<reference evidence="1" key="1">
    <citation type="submission" date="2023-03" db="EMBL/GenBank/DDBJ databases">
        <title>Massive genome expansion in bonnet fungi (Mycena s.s.) driven by repeated elements and novel gene families across ecological guilds.</title>
        <authorList>
            <consortium name="Lawrence Berkeley National Laboratory"/>
            <person name="Harder C.B."/>
            <person name="Miyauchi S."/>
            <person name="Viragh M."/>
            <person name="Kuo A."/>
            <person name="Thoen E."/>
            <person name="Andreopoulos B."/>
            <person name="Lu D."/>
            <person name="Skrede I."/>
            <person name="Drula E."/>
            <person name="Henrissat B."/>
            <person name="Morin E."/>
            <person name="Kohler A."/>
            <person name="Barry K."/>
            <person name="LaButti K."/>
            <person name="Morin E."/>
            <person name="Salamov A."/>
            <person name="Lipzen A."/>
            <person name="Mereny Z."/>
            <person name="Hegedus B."/>
            <person name="Baldrian P."/>
            <person name="Stursova M."/>
            <person name="Weitz H."/>
            <person name="Taylor A."/>
            <person name="Grigoriev I.V."/>
            <person name="Nagy L.G."/>
            <person name="Martin F."/>
            <person name="Kauserud H."/>
        </authorList>
    </citation>
    <scope>NUCLEOTIDE SEQUENCE</scope>
    <source>
        <strain evidence="1">CBHHK067</strain>
    </source>
</reference>
<proteinExistence type="predicted"/>
<gene>
    <name evidence="1" type="ORF">B0H17DRAFT_1124938</name>
</gene>
<sequence>MASTSTSRYANALLEQELWDDIIDRVSAGPFPLDQEISAYSLVSRAFSARAQAHLFREINFRRPTSRLPPRNKPYDQIAASRRLRAVLQSSPHLAKFIRTITIPCTPEIITEVSDMDLADVNKICIEEARESPSTGLTIGTLRLLQALLGKPAVREVEIRCHYRCIFLSHIFRHPSPSMTVLCISTIECECEEPPASSELDFNGNLSLAPSITELRLQYCHNIGTWLAGPNCPFTFSRLITADIQRSMSPNLGKILRDAPALKSLTLRSLELTEDMTADLDLSQFPALQHLSISAHSPRDLPAMATLVSTAAPGNRIENVNVITADFYDVVNASAASGLDQILAGPLMAALRTVEVDVVNPPWNDEIQTWFPALHEKGILVMGQGYGW</sequence>
<dbReference type="SUPFAM" id="SSF52047">
    <property type="entry name" value="RNI-like"/>
    <property type="match status" value="1"/>
</dbReference>
<dbReference type="AlphaFoldDB" id="A0AAD7GYK5"/>